<feature type="region of interest" description="Disordered" evidence="4">
    <location>
        <begin position="107"/>
        <end position="213"/>
    </location>
</feature>
<feature type="compositionally biased region" description="Low complexity" evidence="4">
    <location>
        <begin position="337"/>
        <end position="355"/>
    </location>
</feature>
<evidence type="ECO:0000256" key="2">
    <source>
        <dbReference type="ARBA" id="ARBA00023242"/>
    </source>
</evidence>
<feature type="region of interest" description="Disordered" evidence="4">
    <location>
        <begin position="313"/>
        <end position="424"/>
    </location>
</feature>
<feature type="compositionally biased region" description="Low complexity" evidence="4">
    <location>
        <begin position="20"/>
        <end position="57"/>
    </location>
</feature>
<comment type="caution">
    <text evidence="6">The sequence shown here is derived from an EMBL/GenBank/DDBJ whole genome shotgun (WGS) entry which is preliminary data.</text>
</comment>
<evidence type="ECO:0000256" key="1">
    <source>
        <dbReference type="ARBA" id="ARBA00004123"/>
    </source>
</evidence>
<feature type="region of interest" description="Disordered" evidence="4">
    <location>
        <begin position="975"/>
        <end position="1075"/>
    </location>
</feature>
<dbReference type="SMART" id="SM00338">
    <property type="entry name" value="BRLZ"/>
    <property type="match status" value="1"/>
</dbReference>
<feature type="region of interest" description="Disordered" evidence="4">
    <location>
        <begin position="604"/>
        <end position="645"/>
    </location>
</feature>
<feature type="compositionally biased region" description="Gly residues" evidence="4">
    <location>
        <begin position="722"/>
        <end position="737"/>
    </location>
</feature>
<feature type="compositionally biased region" description="Low complexity" evidence="4">
    <location>
        <begin position="161"/>
        <end position="172"/>
    </location>
</feature>
<feature type="coiled-coil region" evidence="3">
    <location>
        <begin position="215"/>
        <end position="295"/>
    </location>
</feature>
<dbReference type="PROSITE" id="PS00036">
    <property type="entry name" value="BZIP_BASIC"/>
    <property type="match status" value="1"/>
</dbReference>
<dbReference type="GO" id="GO:0001228">
    <property type="term" value="F:DNA-binding transcription activator activity, RNA polymerase II-specific"/>
    <property type="evidence" value="ECO:0007669"/>
    <property type="project" value="TreeGrafter"/>
</dbReference>
<feature type="region of interest" description="Disordered" evidence="4">
    <location>
        <begin position="1"/>
        <end position="79"/>
    </location>
</feature>
<reference evidence="6" key="1">
    <citation type="journal article" date="2023" name="PhytoFront">
        <title>Draft Genome Resources of Seven Strains of Tilletia horrida, Causal Agent of Kernel Smut of Rice.</title>
        <authorList>
            <person name="Khanal S."/>
            <person name="Antony Babu S."/>
            <person name="Zhou X.G."/>
        </authorList>
    </citation>
    <scope>NUCLEOTIDE SEQUENCE</scope>
    <source>
        <strain evidence="6">TX3</strain>
    </source>
</reference>
<accession>A0AAN6JLM6</accession>
<feature type="region of interest" description="Disordered" evidence="4">
    <location>
        <begin position="899"/>
        <end position="930"/>
    </location>
</feature>
<dbReference type="SUPFAM" id="SSF57959">
    <property type="entry name" value="Leucine zipper domain"/>
    <property type="match status" value="1"/>
</dbReference>
<evidence type="ECO:0000313" key="7">
    <source>
        <dbReference type="Proteomes" id="UP001176521"/>
    </source>
</evidence>
<dbReference type="EMBL" id="JAPDMQ010000083">
    <property type="protein sequence ID" value="KAK0536072.1"/>
    <property type="molecule type" value="Genomic_DNA"/>
</dbReference>
<dbReference type="Gene3D" id="1.20.5.170">
    <property type="match status" value="1"/>
</dbReference>
<feature type="domain" description="BZIP" evidence="5">
    <location>
        <begin position="202"/>
        <end position="217"/>
    </location>
</feature>
<proteinExistence type="predicted"/>
<feature type="compositionally biased region" description="Polar residues" evidence="4">
    <location>
        <begin position="753"/>
        <end position="762"/>
    </location>
</feature>
<protein>
    <recommendedName>
        <fullName evidence="5">BZIP domain-containing protein</fullName>
    </recommendedName>
</protein>
<feature type="region of interest" description="Disordered" evidence="4">
    <location>
        <begin position="935"/>
        <end position="954"/>
    </location>
</feature>
<keyword evidence="7" id="KW-1185">Reference proteome</keyword>
<feature type="compositionally biased region" description="Low complexity" evidence="4">
    <location>
        <begin position="700"/>
        <end position="709"/>
    </location>
</feature>
<feature type="region of interest" description="Disordered" evidence="4">
    <location>
        <begin position="676"/>
        <end position="797"/>
    </location>
</feature>
<dbReference type="Proteomes" id="UP001176521">
    <property type="component" value="Unassembled WGS sequence"/>
</dbReference>
<dbReference type="GO" id="GO:0090575">
    <property type="term" value="C:RNA polymerase II transcription regulator complex"/>
    <property type="evidence" value="ECO:0007669"/>
    <property type="project" value="TreeGrafter"/>
</dbReference>
<dbReference type="CDD" id="cd14688">
    <property type="entry name" value="bZIP_YAP"/>
    <property type="match status" value="1"/>
</dbReference>
<keyword evidence="2" id="KW-0539">Nucleus</keyword>
<dbReference type="GO" id="GO:0000976">
    <property type="term" value="F:transcription cis-regulatory region binding"/>
    <property type="evidence" value="ECO:0007669"/>
    <property type="project" value="InterPro"/>
</dbReference>
<dbReference type="InterPro" id="IPR050936">
    <property type="entry name" value="AP-1-like"/>
</dbReference>
<dbReference type="AlphaFoldDB" id="A0AAN6JLM6"/>
<dbReference type="Pfam" id="PF10297">
    <property type="entry name" value="Hap4_Hap_bind"/>
    <property type="match status" value="1"/>
</dbReference>
<dbReference type="PANTHER" id="PTHR40621">
    <property type="entry name" value="TRANSCRIPTION FACTOR KAPC-RELATED"/>
    <property type="match status" value="1"/>
</dbReference>
<dbReference type="InterPro" id="IPR004827">
    <property type="entry name" value="bZIP"/>
</dbReference>
<dbReference type="InterPro" id="IPR046347">
    <property type="entry name" value="bZIP_sf"/>
</dbReference>
<dbReference type="InterPro" id="IPR018287">
    <property type="entry name" value="Hap4_TF_heteromerisation"/>
</dbReference>
<evidence type="ECO:0000313" key="6">
    <source>
        <dbReference type="EMBL" id="KAK0536072.1"/>
    </source>
</evidence>
<comment type="subcellular location">
    <subcellularLocation>
        <location evidence="1">Nucleus</location>
    </subcellularLocation>
</comment>
<evidence type="ECO:0000256" key="4">
    <source>
        <dbReference type="SAM" id="MobiDB-lite"/>
    </source>
</evidence>
<dbReference type="PANTHER" id="PTHR40621:SF7">
    <property type="entry name" value="BZIP DOMAIN-CONTAINING PROTEIN"/>
    <property type="match status" value="1"/>
</dbReference>
<name>A0AAN6JLM6_9BASI</name>
<sequence>MSSHVAAQSSSGPLQALFVQMPAQQAHPPLQQSQQQQQNQNQNQNQALPRLAARPPKPRPSILPKPAVSALPGPSAAPVLSIAPKPVAAAAAAAVAVAAAVSALPASPISRASSSTSGASPPATGPPTYSESTASASSRQKGKSASSSAPSPAKDDESPGAEADAAAAASLAQPSKQWVLPARAKPGRKPIQKGDEDEGETKRKAQNRASQRAFRERKQAHLAELEAKIESYEQQGVQQAIELQRVAQRVQAENDALKAEADTLRARNAELESQMDVIKQRVERLTAELALALRANQRHEYHQRGLVPLPSTSASAAASGYGCKPPVHEGYQRRTSAPAATAAAAPAPAAAAQPPRRNKRKRASVAASIPEDEAVGMSPVPLPLPHQDRNPEPAVASPSPNPAPTFEDSTPSADKAAHGPSGLDFGQFVHDDDCGFCAENTPCPCRDELRLPKPQSPASALTTSTAAAVGLGTGPSINSGRRGQANKKLWYTVPQSSPSRGVTDESMVKSGSVANSSDEEAVCTGDPSKCSACQRDPKLAEFCEAISTIVDGGSASGAQHSVLPFSGSRRQSLLQTASGSIPNRIVAGPVGALPFSATSLYTSTASGTGANAPRMSRSGSISSRPRMLSSSSVPGGLSGLSPGGGGAVGSSHGFGAVGISPVSPTSPFAVQGESVSLGKRPSVPSSFALPPRPQLPLPPLSGSSGVLPLQLPPLPLLRNRGSGAGTGGSGDVGGQGSTGAPRRLWYIDKLPSGPSTSSNAATATPLPPMLSPSSLGPSNAARSSFQQSSLRGRASGGGARIVASHGAVAGGSGGALPSSSSVSHAWAQIRAHPHFPAFTGGLDLLADVVARRSGSPARVLSLSSGAAAAPDPAVATAATIGSDAISADEEASGGVTGQMLVAEGGDGSGAAGAGGARAPSDNIGTEQEGISRGVEPGDVIAESTGDGGQRPMKRRRILVSEEGVRDALALLDGIVPPGSSSASAAGQDGPDRAAAADDDDDAPCPCPWLKGDGAGRQGLERVIEAASQQRRSLRADEAAQADVERGASRDSMEEDGVQMREEGRDGADRLASRAV</sequence>
<feature type="compositionally biased region" description="Low complexity" evidence="4">
    <location>
        <begin position="107"/>
        <end position="152"/>
    </location>
</feature>
<feature type="compositionally biased region" description="Polar residues" evidence="4">
    <location>
        <begin position="1"/>
        <end position="13"/>
    </location>
</feature>
<organism evidence="6 7">
    <name type="scientific">Tilletia horrida</name>
    <dbReference type="NCBI Taxonomy" id="155126"/>
    <lineage>
        <taxon>Eukaryota</taxon>
        <taxon>Fungi</taxon>
        <taxon>Dikarya</taxon>
        <taxon>Basidiomycota</taxon>
        <taxon>Ustilaginomycotina</taxon>
        <taxon>Exobasidiomycetes</taxon>
        <taxon>Tilletiales</taxon>
        <taxon>Tilletiaceae</taxon>
        <taxon>Tilletia</taxon>
    </lineage>
</organism>
<feature type="compositionally biased region" description="Low complexity" evidence="4">
    <location>
        <begin position="979"/>
        <end position="988"/>
    </location>
</feature>
<keyword evidence="3" id="KW-0175">Coiled coil</keyword>
<feature type="compositionally biased region" description="Gly residues" evidence="4">
    <location>
        <begin position="904"/>
        <end position="915"/>
    </location>
</feature>
<evidence type="ECO:0000259" key="5">
    <source>
        <dbReference type="PROSITE" id="PS00036"/>
    </source>
</evidence>
<gene>
    <name evidence="6" type="ORF">OC842_002110</name>
</gene>
<feature type="compositionally biased region" description="Gly residues" evidence="4">
    <location>
        <begin position="636"/>
        <end position="645"/>
    </location>
</feature>
<feature type="compositionally biased region" description="Pro residues" evidence="4">
    <location>
        <begin position="690"/>
        <end position="699"/>
    </location>
</feature>
<evidence type="ECO:0000256" key="3">
    <source>
        <dbReference type="SAM" id="Coils"/>
    </source>
</evidence>
<feature type="compositionally biased region" description="Basic and acidic residues" evidence="4">
    <location>
        <begin position="1033"/>
        <end position="1075"/>
    </location>
</feature>
<feature type="compositionally biased region" description="Low complexity" evidence="4">
    <location>
        <begin position="618"/>
        <end position="635"/>
    </location>
</feature>